<dbReference type="EMBL" id="SUMG01000020">
    <property type="protein sequence ID" value="NBG89287.1"/>
    <property type="molecule type" value="Genomic_DNA"/>
</dbReference>
<feature type="transmembrane region" description="Helical" evidence="1">
    <location>
        <begin position="73"/>
        <end position="98"/>
    </location>
</feature>
<feature type="transmembrane region" description="Helical" evidence="1">
    <location>
        <begin position="140"/>
        <end position="164"/>
    </location>
</feature>
<dbReference type="Proteomes" id="UP000449710">
    <property type="component" value="Unassembled WGS sequence"/>
</dbReference>
<keyword evidence="1" id="KW-0812">Transmembrane</keyword>
<evidence type="ECO:0000313" key="3">
    <source>
        <dbReference type="Proteomes" id="UP000449710"/>
    </source>
</evidence>
<accession>A0AA43XMH9</accession>
<dbReference type="RefSeq" id="WP_160722800.1">
    <property type="nucleotide sequence ID" value="NZ_SUMG01000020.1"/>
</dbReference>
<proteinExistence type="predicted"/>
<evidence type="ECO:0000313" key="2">
    <source>
        <dbReference type="EMBL" id="NBG89287.1"/>
    </source>
</evidence>
<feature type="transmembrane region" description="Helical" evidence="1">
    <location>
        <begin position="45"/>
        <end position="67"/>
    </location>
</feature>
<name>A0AA43XMH9_9CLOT</name>
<gene>
    <name evidence="2" type="ORF">ISALK_12380</name>
</gene>
<dbReference type="AlphaFoldDB" id="A0AA43XMH9"/>
<comment type="caution">
    <text evidence="2">The sequence shown here is derived from an EMBL/GenBank/DDBJ whole genome shotgun (WGS) entry which is preliminary data.</text>
</comment>
<sequence>MNPGNAVMHQKKRELQVAQTGLLLGMALVFQIFFARFMQPVVGPLVNMTLILSVLMVGKQGAMMIGFMTPMLAYILGIMPLFPVVPLVILGNTTYVLLFDRTQRINGYVAVVISALGKFGVMTLGIQFVVPLFLPQVPSMITTAFMFPQLYTALIGGGFALLLYKKIPHKG</sequence>
<protein>
    <submittedName>
        <fullName evidence="2">ECF transporter S component</fullName>
    </submittedName>
</protein>
<keyword evidence="1" id="KW-1133">Transmembrane helix</keyword>
<feature type="transmembrane region" description="Helical" evidence="1">
    <location>
        <begin position="110"/>
        <end position="134"/>
    </location>
</feature>
<reference evidence="2 3" key="1">
    <citation type="submission" date="2019-04" db="EMBL/GenBank/DDBJ databases">
        <title>Isachenkonia alkalipeptolytica gen. nov. sp. nov. a new anaerobic, alkiliphilic organothrophic bacterium capable to reduce synthesized ferrihydrite isolated from a soda lake.</title>
        <authorList>
            <person name="Toshchakov S.V."/>
            <person name="Zavarzina D.G."/>
            <person name="Zhilina T.N."/>
            <person name="Kostrikina N.A."/>
            <person name="Kublanov I.V."/>
        </authorList>
    </citation>
    <scope>NUCLEOTIDE SEQUENCE [LARGE SCALE GENOMIC DNA]</scope>
    <source>
        <strain evidence="2 3">Z-1701</strain>
    </source>
</reference>
<organism evidence="2 3">
    <name type="scientific">Isachenkonia alkalipeptolytica</name>
    <dbReference type="NCBI Taxonomy" id="2565777"/>
    <lineage>
        <taxon>Bacteria</taxon>
        <taxon>Bacillati</taxon>
        <taxon>Bacillota</taxon>
        <taxon>Clostridia</taxon>
        <taxon>Eubacteriales</taxon>
        <taxon>Clostridiaceae</taxon>
        <taxon>Isachenkonia</taxon>
    </lineage>
</organism>
<feature type="transmembrane region" description="Helical" evidence="1">
    <location>
        <begin position="20"/>
        <end position="38"/>
    </location>
</feature>
<keyword evidence="1" id="KW-0472">Membrane</keyword>
<evidence type="ECO:0000256" key="1">
    <source>
        <dbReference type="SAM" id="Phobius"/>
    </source>
</evidence>
<keyword evidence="3" id="KW-1185">Reference proteome</keyword>